<feature type="compositionally biased region" description="Polar residues" evidence="1">
    <location>
        <begin position="788"/>
        <end position="804"/>
    </location>
</feature>
<dbReference type="Proteomes" id="UP001187682">
    <property type="component" value="Unassembled WGS sequence"/>
</dbReference>
<reference evidence="2" key="1">
    <citation type="submission" date="2018-03" db="EMBL/GenBank/DDBJ databases">
        <authorList>
            <person name="Guldener U."/>
        </authorList>
    </citation>
    <scope>NUCLEOTIDE SEQUENCE</scope>
</reference>
<dbReference type="InterPro" id="IPR029063">
    <property type="entry name" value="SAM-dependent_MTases_sf"/>
</dbReference>
<feature type="compositionally biased region" description="Low complexity" evidence="1">
    <location>
        <begin position="167"/>
        <end position="176"/>
    </location>
</feature>
<gene>
    <name evidence="2" type="ORF">DNG_01822</name>
</gene>
<dbReference type="Gene3D" id="3.40.50.150">
    <property type="entry name" value="Vaccinia Virus protein VP39"/>
    <property type="match status" value="1"/>
</dbReference>
<feature type="compositionally biased region" description="Low complexity" evidence="1">
    <location>
        <begin position="805"/>
        <end position="815"/>
    </location>
</feature>
<feature type="region of interest" description="Disordered" evidence="1">
    <location>
        <begin position="686"/>
        <end position="715"/>
    </location>
</feature>
<feature type="compositionally biased region" description="Low complexity" evidence="1">
    <location>
        <begin position="487"/>
        <end position="499"/>
    </location>
</feature>
<feature type="region of interest" description="Disordered" evidence="1">
    <location>
        <begin position="728"/>
        <end position="815"/>
    </location>
</feature>
<evidence type="ECO:0000313" key="3">
    <source>
        <dbReference type="Proteomes" id="UP001187682"/>
    </source>
</evidence>
<feature type="compositionally biased region" description="Polar residues" evidence="1">
    <location>
        <begin position="75"/>
        <end position="95"/>
    </location>
</feature>
<feature type="compositionally biased region" description="Low complexity" evidence="1">
    <location>
        <begin position="104"/>
        <end position="119"/>
    </location>
</feature>
<sequence>MQYDRSFTASPTEIQVAQVVDLGKPKVPTVTLYPELDRYRDVQRPTAPTYPSGHELPYRLTTHDLPPPTPGYFSGTGSQLSGMSGSPSTRFSESPGTGPYSRDTTPTSVSSQSPGVVVPIRFAPPRMQHDSPGRGRPPVTRRRGGSLSNEQNILSSDTEGLAAVRESLTSSSSNSTVRGTDKNAQKKIQGPPSSPPPRKSSANQAAKVQSPESTTRKLSRRPTHPAVSSPPPVTANTARHAHAASSRGTPPMRPSRDGTPDMHTQLWEPVPVVHSNLSSTSLHGERRGSEPYVATSSLPRSITPLGNPDHARPTHRRRPSGQGTAAALRSDSETEVVATVKKAKAEPTRLVRTPSPNVSTFNSRFPFFGRKKQVSAPEAVPTSKKDKESRKGPAAGTGHEGYGRMGAIRRRSSGALNPARSSFGLSPSQDTPAHQPQFTDPFLRDRMNPVVISGGEVVENRNAATPDLSQAESTRGLTPRAHSRQLSSDSKISSASTSSSREESRNTLWPSAFPKSQIPNARGRRPSESSDDGAIMKSTIAFRRSVHKLRTSPEQDPVRLPKPINTRGTAPSPLTSFETNATTDDGSNMYLQRETSRGNKPLLVQPKKLTKRSKSPRKWNFFGRSQPQAKASKSPEVEPVAATVTMVQTRAVPFYAMIDSSEQEDGGEMDVMDVLRSAEVCEVPSSRIQLSGSERRPSEISPPEFASPVDTAATPGAKASYPIQAAEPETRILSPPRPSNLGQTAQQARTARPTKQSRLPQVGRIPKVVSTRPERASPRSFSRPFNKMSPQIPTTTTDQPSLEATTMSPSLPTMSTPEMTLHGTTLTSGSQEHSASPALIGEGREFLAFSPRKNSTATTSSSSCCSAIYTTVDTTAIIPSPSAPLAEDEIWDEYNDFLGDMPLKTPPSAALRKAKGLPPVKTVAGKISRDVNLESPTIDVKVSGLRVDKGKKRIEAREEIVSSVYSCDDDAEDNLHPPQIQPSPSTPFSVSQFVGGYGERNNSGELTAKIPVRTSPMKSERNSGSSSRKSRVSTNSSSSKASEDETPLAQVNLRVGSMTVSKWLTFGHVLFSPAREELVEVKGSRESHSVLVLDGLGNDDWSFYAAETYPGATFFNLSPRAPLPEDRRASTAFPLSPKNHYQIQYTSQLAKFPFGPSTFSTVVIRFPTAAPESHYRNLVSEARRVLKPGGYVELSILDLDLNNMGNRGRRTVRRLKERIHARNSDTSLASTADLMLRLLSRKNFADIKSCRVGVPVASSIERATGLKVDRASMSATGAGEKGKAKEQRSLAEMMSDDSELADESIAKMVSKVGRWWYTRCYESVAAPAGGPSGKGIWDKGLLGECEQWGTSLKLMVCHARVPESRVASI</sequence>
<dbReference type="EMBL" id="ONZQ02000002">
    <property type="protein sequence ID" value="SPN98781.1"/>
    <property type="molecule type" value="Genomic_DNA"/>
</dbReference>
<comment type="caution">
    <text evidence="2">The sequence shown here is derived from an EMBL/GenBank/DDBJ whole genome shotgun (WGS) entry which is preliminary data.</text>
</comment>
<keyword evidence="3" id="KW-1185">Reference proteome</keyword>
<feature type="compositionally biased region" description="Polar residues" evidence="1">
    <location>
        <begin position="419"/>
        <end position="438"/>
    </location>
</feature>
<protein>
    <recommendedName>
        <fullName evidence="4">Methyltransferase type 11 domain-containing protein</fullName>
    </recommendedName>
</protein>
<dbReference type="SUPFAM" id="SSF53335">
    <property type="entry name" value="S-adenosyl-L-methionine-dependent methyltransferases"/>
    <property type="match status" value="1"/>
</dbReference>
<feature type="region of interest" description="Disordered" evidence="1">
    <location>
        <begin position="968"/>
        <end position="1046"/>
    </location>
</feature>
<proteinExistence type="predicted"/>
<evidence type="ECO:0000256" key="1">
    <source>
        <dbReference type="SAM" id="MobiDB-lite"/>
    </source>
</evidence>
<organism evidence="2 3">
    <name type="scientific">Cephalotrichum gorgonifer</name>
    <dbReference type="NCBI Taxonomy" id="2041049"/>
    <lineage>
        <taxon>Eukaryota</taxon>
        <taxon>Fungi</taxon>
        <taxon>Dikarya</taxon>
        <taxon>Ascomycota</taxon>
        <taxon>Pezizomycotina</taxon>
        <taxon>Sordariomycetes</taxon>
        <taxon>Hypocreomycetidae</taxon>
        <taxon>Microascales</taxon>
        <taxon>Microascaceae</taxon>
        <taxon>Cephalotrichum</taxon>
    </lineage>
</organism>
<feature type="compositionally biased region" description="Polar residues" evidence="1">
    <location>
        <begin position="740"/>
        <end position="759"/>
    </location>
</feature>
<feature type="compositionally biased region" description="Polar residues" evidence="1">
    <location>
        <begin position="146"/>
        <end position="158"/>
    </location>
</feature>
<feature type="compositionally biased region" description="Basic residues" evidence="1">
    <location>
        <begin position="608"/>
        <end position="617"/>
    </location>
</feature>
<feature type="compositionally biased region" description="Low complexity" evidence="1">
    <location>
        <begin position="1022"/>
        <end position="1040"/>
    </location>
</feature>
<feature type="compositionally biased region" description="Polar residues" evidence="1">
    <location>
        <begin position="202"/>
        <end position="213"/>
    </location>
</feature>
<evidence type="ECO:0008006" key="4">
    <source>
        <dbReference type="Google" id="ProtNLM"/>
    </source>
</evidence>
<feature type="region of interest" description="Disordered" evidence="1">
    <location>
        <begin position="372"/>
        <end position="636"/>
    </location>
</feature>
<feature type="compositionally biased region" description="Polar residues" evidence="1">
    <location>
        <begin position="566"/>
        <end position="590"/>
    </location>
</feature>
<feature type="compositionally biased region" description="Polar residues" evidence="1">
    <location>
        <begin position="467"/>
        <end position="476"/>
    </location>
</feature>
<name>A0AAE8MRG1_9PEZI</name>
<evidence type="ECO:0000313" key="2">
    <source>
        <dbReference type="EMBL" id="SPN98781.1"/>
    </source>
</evidence>
<feature type="region of interest" description="Disordered" evidence="1">
    <location>
        <begin position="38"/>
        <end position="334"/>
    </location>
</feature>
<accession>A0AAE8MRG1</accession>